<dbReference type="AlphaFoldDB" id="A0A366KD78"/>
<dbReference type="Proteomes" id="UP000252345">
    <property type="component" value="Unassembled WGS sequence"/>
</dbReference>
<dbReference type="GO" id="GO:0005524">
    <property type="term" value="F:ATP binding"/>
    <property type="evidence" value="ECO:0007669"/>
    <property type="project" value="UniProtKB-KW"/>
</dbReference>
<gene>
    <name evidence="1" type="ORF">CRD59_05800</name>
</gene>
<accession>A0A366KD78</accession>
<proteinExistence type="predicted"/>
<reference evidence="1 2" key="1">
    <citation type="submission" date="2017-10" db="EMBL/GenBank/DDBJ databases">
        <title>Bifidobacterium xylocopum sp. nov. and Bifidobacterium aemilianum sp. nov., from the carpenter bee (Xylocopa violacea) digestive tract.</title>
        <authorList>
            <person name="Alberoni D."/>
            <person name="Baffoni L."/>
            <person name="Di Gioia D."/>
            <person name="Gaggia F."/>
            <person name="Biavati B."/>
        </authorList>
    </citation>
    <scope>NUCLEOTIDE SEQUENCE [LARGE SCALE GENOMIC DNA]</scope>
    <source>
        <strain evidence="1 2">XV2</strain>
    </source>
</reference>
<protein>
    <submittedName>
        <fullName evidence="1">ATP-binding protein</fullName>
    </submittedName>
</protein>
<keyword evidence="1" id="KW-0547">Nucleotide-binding</keyword>
<name>A0A366KD78_9BIFI</name>
<dbReference type="OrthoDB" id="3268468at2"/>
<dbReference type="EMBL" id="PDCH01000011">
    <property type="protein sequence ID" value="RBP99063.1"/>
    <property type="molecule type" value="Genomic_DNA"/>
</dbReference>
<organism evidence="1 2">
    <name type="scientific">Bifidobacterium xylocopae</name>
    <dbReference type="NCBI Taxonomy" id="2493119"/>
    <lineage>
        <taxon>Bacteria</taxon>
        <taxon>Bacillati</taxon>
        <taxon>Actinomycetota</taxon>
        <taxon>Actinomycetes</taxon>
        <taxon>Bifidobacteriales</taxon>
        <taxon>Bifidobacteriaceae</taxon>
        <taxon>Bifidobacterium</taxon>
    </lineage>
</organism>
<sequence length="74" mass="7623">MDIEFGIRNVARPVSFSTDASADETAAKIQAALKEGGSIDLVDGKGRRIIVPSDALGYAIVGSDTARPVGFGSL</sequence>
<evidence type="ECO:0000313" key="2">
    <source>
        <dbReference type="Proteomes" id="UP000252345"/>
    </source>
</evidence>
<keyword evidence="1" id="KW-0067">ATP-binding</keyword>
<dbReference type="RefSeq" id="WP_113853741.1">
    <property type="nucleotide sequence ID" value="NZ_PDCH01000011.1"/>
</dbReference>
<comment type="caution">
    <text evidence="1">The sequence shown here is derived from an EMBL/GenBank/DDBJ whole genome shotgun (WGS) entry which is preliminary data.</text>
</comment>
<evidence type="ECO:0000313" key="1">
    <source>
        <dbReference type="EMBL" id="RBP99063.1"/>
    </source>
</evidence>
<keyword evidence="2" id="KW-1185">Reference proteome</keyword>
<dbReference type="Pfam" id="PF11305">
    <property type="entry name" value="DUF3107"/>
    <property type="match status" value="1"/>
</dbReference>
<dbReference type="InterPro" id="IPR021456">
    <property type="entry name" value="DUF3107"/>
</dbReference>